<comment type="caution">
    <text evidence="1">The sequence shown here is derived from an EMBL/GenBank/DDBJ whole genome shotgun (WGS) entry which is preliminary data.</text>
</comment>
<name>A0A559K6A7_9BACL</name>
<accession>A0A559K6A7</accession>
<dbReference type="EMBL" id="VNJI01000033">
    <property type="protein sequence ID" value="TVY07675.1"/>
    <property type="molecule type" value="Genomic_DNA"/>
</dbReference>
<dbReference type="Proteomes" id="UP000317036">
    <property type="component" value="Unassembled WGS sequence"/>
</dbReference>
<reference evidence="1 2" key="1">
    <citation type="submission" date="2019-07" db="EMBL/GenBank/DDBJ databases">
        <authorList>
            <person name="Kim J."/>
        </authorList>
    </citation>
    <scope>NUCLEOTIDE SEQUENCE [LARGE SCALE GENOMIC DNA]</scope>
    <source>
        <strain evidence="1 2">JC52</strain>
    </source>
</reference>
<evidence type="ECO:0000313" key="2">
    <source>
        <dbReference type="Proteomes" id="UP000317036"/>
    </source>
</evidence>
<evidence type="ECO:0000313" key="1">
    <source>
        <dbReference type="EMBL" id="TVY07675.1"/>
    </source>
</evidence>
<evidence type="ECO:0008006" key="3">
    <source>
        <dbReference type="Google" id="ProtNLM"/>
    </source>
</evidence>
<sequence length="174" mass="18798">MRGKWLIVVLLLVVALAGCDNGPKADVSIFMMSSQGIPSEVGDKLGQSLQSKLGAAPTVRLNTTPIFSMDKMVVEIAAGENGILIIPGEQFKALGQQGGYVSLDDVAKPEDFPDGVLELTDNGKTEKHLYGIPMEKTKWFTELNLNGKNLFAFIPANAPDKEKAKQVLKQIAQK</sequence>
<dbReference type="AlphaFoldDB" id="A0A559K6A7"/>
<gene>
    <name evidence="1" type="ORF">FPZ49_22600</name>
</gene>
<organism evidence="1 2">
    <name type="scientific">Paenibacillus cremeus</name>
    <dbReference type="NCBI Taxonomy" id="2163881"/>
    <lineage>
        <taxon>Bacteria</taxon>
        <taxon>Bacillati</taxon>
        <taxon>Bacillota</taxon>
        <taxon>Bacilli</taxon>
        <taxon>Bacillales</taxon>
        <taxon>Paenibacillaceae</taxon>
        <taxon>Paenibacillus</taxon>
    </lineage>
</organism>
<protein>
    <recommendedName>
        <fullName evidence="3">Lipoprotein</fullName>
    </recommendedName>
</protein>
<dbReference type="RefSeq" id="WP_144851258.1">
    <property type="nucleotide sequence ID" value="NZ_VNJI01000033.1"/>
</dbReference>
<proteinExistence type="predicted"/>
<keyword evidence="2" id="KW-1185">Reference proteome</keyword>
<dbReference type="Gene3D" id="3.40.190.10">
    <property type="entry name" value="Periplasmic binding protein-like II"/>
    <property type="match status" value="1"/>
</dbReference>
<dbReference type="OrthoDB" id="2652444at2"/>
<dbReference type="SUPFAM" id="SSF53850">
    <property type="entry name" value="Periplasmic binding protein-like II"/>
    <property type="match status" value="1"/>
</dbReference>
<dbReference type="PROSITE" id="PS51257">
    <property type="entry name" value="PROKAR_LIPOPROTEIN"/>
    <property type="match status" value="1"/>
</dbReference>